<evidence type="ECO:0000313" key="9">
    <source>
        <dbReference type="Proteomes" id="UP000274504"/>
    </source>
</evidence>
<dbReference type="EMBL" id="UYSG01011099">
    <property type="protein sequence ID" value="VDL60882.1"/>
    <property type="molecule type" value="Genomic_DNA"/>
</dbReference>
<keyword evidence="3" id="KW-0862">Zinc</keyword>
<gene>
    <name evidence="8" type="ORF">HDID_LOCUS8564</name>
</gene>
<reference evidence="10" key="1">
    <citation type="submission" date="2016-04" db="UniProtKB">
        <authorList>
            <consortium name="WormBaseParasite"/>
        </authorList>
    </citation>
    <scope>IDENTIFICATION</scope>
</reference>
<feature type="coiled-coil region" evidence="5">
    <location>
        <begin position="486"/>
        <end position="513"/>
    </location>
</feature>
<dbReference type="InterPro" id="IPR011011">
    <property type="entry name" value="Znf_FYVE_PHD"/>
</dbReference>
<evidence type="ECO:0000256" key="4">
    <source>
        <dbReference type="PROSITE-ProRule" id="PRU00042"/>
    </source>
</evidence>
<dbReference type="PANTHER" id="PTHR13510">
    <property type="entry name" value="FYVE-FINGER-CONTAINING RAB5 EFFECTOR PROTEIN RABENOSYN-5-RELATED"/>
    <property type="match status" value="1"/>
</dbReference>
<evidence type="ECO:0000256" key="2">
    <source>
        <dbReference type="ARBA" id="ARBA00022771"/>
    </source>
</evidence>
<dbReference type="PANTHER" id="PTHR13510:SF44">
    <property type="entry name" value="RABENOSYN-5"/>
    <property type="match status" value="1"/>
</dbReference>
<reference evidence="8 9" key="2">
    <citation type="submission" date="2018-11" db="EMBL/GenBank/DDBJ databases">
        <authorList>
            <consortium name="Pathogen Informatics"/>
        </authorList>
    </citation>
    <scope>NUCLEOTIDE SEQUENCE [LARGE SCALE GENOMIC DNA]</scope>
</reference>
<protein>
    <submittedName>
        <fullName evidence="10">C2H2-type domain-containing protein</fullName>
    </submittedName>
</protein>
<accession>A0A158QFA2</accession>
<dbReference type="InterPro" id="IPR000306">
    <property type="entry name" value="Znf_FYVE"/>
</dbReference>
<evidence type="ECO:0000256" key="6">
    <source>
        <dbReference type="SAM" id="MobiDB-lite"/>
    </source>
</evidence>
<dbReference type="Proteomes" id="UP000274504">
    <property type="component" value="Unassembled WGS sequence"/>
</dbReference>
<evidence type="ECO:0000313" key="10">
    <source>
        <dbReference type="WBParaSite" id="HDID_0000856601-mRNA-1"/>
    </source>
</evidence>
<keyword evidence="1" id="KW-0479">Metal-binding</keyword>
<feature type="domain" description="C2H2-type" evidence="7">
    <location>
        <begin position="17"/>
        <end position="47"/>
    </location>
</feature>
<evidence type="ECO:0000256" key="3">
    <source>
        <dbReference type="ARBA" id="ARBA00022833"/>
    </source>
</evidence>
<dbReference type="PROSITE" id="PS00028">
    <property type="entry name" value="ZINC_FINGER_C2H2_1"/>
    <property type="match status" value="1"/>
</dbReference>
<dbReference type="WBParaSite" id="HDID_0000856601-mRNA-1">
    <property type="protein sequence ID" value="HDID_0000856601-mRNA-1"/>
    <property type="gene ID" value="HDID_0000856601"/>
</dbReference>
<dbReference type="InterPro" id="IPR052727">
    <property type="entry name" value="Rab4/Rab5_effector"/>
</dbReference>
<organism evidence="10">
    <name type="scientific">Hymenolepis diminuta</name>
    <name type="common">Rat tapeworm</name>
    <dbReference type="NCBI Taxonomy" id="6216"/>
    <lineage>
        <taxon>Eukaryota</taxon>
        <taxon>Metazoa</taxon>
        <taxon>Spiralia</taxon>
        <taxon>Lophotrochozoa</taxon>
        <taxon>Platyhelminthes</taxon>
        <taxon>Cestoda</taxon>
        <taxon>Eucestoda</taxon>
        <taxon>Cyclophyllidea</taxon>
        <taxon>Hymenolepididae</taxon>
        <taxon>Hymenolepis</taxon>
    </lineage>
</organism>
<dbReference type="SUPFAM" id="SSF57903">
    <property type="entry name" value="FYVE/PHD zinc finger"/>
    <property type="match status" value="1"/>
</dbReference>
<dbReference type="GO" id="GO:0008270">
    <property type="term" value="F:zinc ion binding"/>
    <property type="evidence" value="ECO:0007669"/>
    <property type="project" value="UniProtKB-KW"/>
</dbReference>
<dbReference type="SUPFAM" id="SSF140125">
    <property type="entry name" value="Rabenosyn-5 Rab-binding domain-like"/>
    <property type="match status" value="1"/>
</dbReference>
<dbReference type="InterPro" id="IPR013083">
    <property type="entry name" value="Znf_RING/FYVE/PHD"/>
</dbReference>
<dbReference type="OrthoDB" id="166134at2759"/>
<dbReference type="PROSITE" id="PS50157">
    <property type="entry name" value="ZINC_FINGER_C2H2_2"/>
    <property type="match status" value="1"/>
</dbReference>
<dbReference type="AlphaFoldDB" id="A0A158QFA2"/>
<evidence type="ECO:0000313" key="8">
    <source>
        <dbReference type="EMBL" id="VDL60882.1"/>
    </source>
</evidence>
<evidence type="ECO:0000256" key="5">
    <source>
        <dbReference type="SAM" id="Coils"/>
    </source>
</evidence>
<dbReference type="InterPro" id="IPR036531">
    <property type="entry name" value="Rbsn_Rab-bd_sf"/>
</dbReference>
<sequence length="515" mass="57507">MTEHISFNYQDTIIEGFICPSCLKSFSKPELLEVHFAKEHFHTASTSKKPENFAKGPTLGRTRNRTADFDKLRKAQVDRNALETNLLLIRLEKLSNIPDNLDTAQRRVQEQSVVSWIEAKVNLCPRCGVPFGLGWPKGAIPEDQATPISSQSQLLGSLPSFSLTRRARVSIRSATRFAAALIDNDPIYRRVHHCRLCGHIICGDCSFFLSKDEVLRIIQACNWASDETLRNKILPVDVFTNDDVGFFKPRGLSFLSSRSSSGTSLDTIYLVLLLLAVIGLRICEVCKGVLEDKLVQIEERQISPVGFEEFQALKVEIAKVHEKMPLFSSMANSLNSGEEKYVLEIAKSLRLELLQSLQKIDEIGKAISSFDVTGVRSAATQARLNQAIGKFACRFVQNNLAPLRVLPSESEHRRLAQSRLQRLRFSATSSPSPPNQETATGTDGGWMPSAPWRETQNDDFDPSDPRMVLMRQMDLVANYLAQAQAAHRSPQEIDNLSQNLADLEAELSRLSAAPK</sequence>
<dbReference type="Gene3D" id="4.10.860.20">
    <property type="entry name" value="Rabenosyn, Rab binding domain"/>
    <property type="match status" value="1"/>
</dbReference>
<feature type="compositionally biased region" description="Polar residues" evidence="6">
    <location>
        <begin position="426"/>
        <end position="441"/>
    </location>
</feature>
<name>A0A158QFA2_HYMDI</name>
<keyword evidence="2 4" id="KW-0863">Zinc-finger</keyword>
<dbReference type="Gene3D" id="3.30.40.10">
    <property type="entry name" value="Zinc/RING finger domain, C3HC4 (zinc finger)"/>
    <property type="match status" value="1"/>
</dbReference>
<feature type="region of interest" description="Disordered" evidence="6">
    <location>
        <begin position="424"/>
        <end position="464"/>
    </location>
</feature>
<evidence type="ECO:0000256" key="1">
    <source>
        <dbReference type="ARBA" id="ARBA00022723"/>
    </source>
</evidence>
<evidence type="ECO:0000259" key="7">
    <source>
        <dbReference type="PROSITE" id="PS50157"/>
    </source>
</evidence>
<dbReference type="SMART" id="SM00064">
    <property type="entry name" value="FYVE"/>
    <property type="match status" value="1"/>
</dbReference>
<keyword evidence="5" id="KW-0175">Coiled coil</keyword>
<dbReference type="InterPro" id="IPR013087">
    <property type="entry name" value="Znf_C2H2_type"/>
</dbReference>
<proteinExistence type="predicted"/>
<dbReference type="STRING" id="6216.A0A158QFA2"/>